<comment type="caution">
    <text evidence="2">The sequence shown here is derived from an EMBL/GenBank/DDBJ whole genome shotgun (WGS) entry which is preliminary data.</text>
</comment>
<keyword evidence="1" id="KW-1133">Transmembrane helix</keyword>
<dbReference type="Proteomes" id="UP001200334">
    <property type="component" value="Unassembled WGS sequence"/>
</dbReference>
<dbReference type="AlphaFoldDB" id="A0ABD4SI64"/>
<reference evidence="2 3" key="1">
    <citation type="submission" date="2021-12" db="EMBL/GenBank/DDBJ databases">
        <title>Antimicrobial susceptibility of Lactobacillus delbrueckii subsp. lactis obtained from milk products and other habitats.</title>
        <authorList>
            <person name="Shani N."/>
        </authorList>
    </citation>
    <scope>NUCLEOTIDE SEQUENCE [LARGE SCALE GENOMIC DNA]</scope>
    <source>
        <strain evidence="2 3">FAM 21755</strain>
    </source>
</reference>
<dbReference type="EMBL" id="JAJNUY010000015">
    <property type="protein sequence ID" value="MCD5563460.1"/>
    <property type="molecule type" value="Genomic_DNA"/>
</dbReference>
<dbReference type="RefSeq" id="WP_231524620.1">
    <property type="nucleotide sequence ID" value="NZ_JAJNUY010000015.1"/>
</dbReference>
<gene>
    <name evidence="2" type="ORF">LOB85_04910</name>
</gene>
<evidence type="ECO:0000256" key="1">
    <source>
        <dbReference type="SAM" id="Phobius"/>
    </source>
</evidence>
<sequence length="162" mass="18443">MRIYISSYSSDCTCFKCQYDITLVEYLNFLYLAIFSLVSQKAANARVNWAIKNLLEDSASSFSILAFASIASLLVIYHLCKKGQKERRIRIIVGSTCREQYSVGEVMIFLADLLTFALAFFGMRYLTGQNEGGALREFVLASMLHTVVLLLWWPLLVKVIDR</sequence>
<evidence type="ECO:0000313" key="2">
    <source>
        <dbReference type="EMBL" id="MCD5563460.1"/>
    </source>
</evidence>
<protein>
    <submittedName>
        <fullName evidence="2">Uncharacterized protein</fullName>
    </submittedName>
</protein>
<evidence type="ECO:0000313" key="3">
    <source>
        <dbReference type="Proteomes" id="UP001200334"/>
    </source>
</evidence>
<proteinExistence type="predicted"/>
<keyword evidence="1" id="KW-0472">Membrane</keyword>
<accession>A0ABD4SI64</accession>
<name>A0ABD4SI64_LACDL</name>
<organism evidence="2 3">
    <name type="scientific">Lactobacillus delbrueckii subsp. lactis</name>
    <dbReference type="NCBI Taxonomy" id="29397"/>
    <lineage>
        <taxon>Bacteria</taxon>
        <taxon>Bacillati</taxon>
        <taxon>Bacillota</taxon>
        <taxon>Bacilli</taxon>
        <taxon>Lactobacillales</taxon>
        <taxon>Lactobacillaceae</taxon>
        <taxon>Lactobacillus</taxon>
    </lineage>
</organism>
<keyword evidence="1" id="KW-0812">Transmembrane</keyword>
<feature type="transmembrane region" description="Helical" evidence="1">
    <location>
        <begin position="21"/>
        <end position="39"/>
    </location>
</feature>
<feature type="transmembrane region" description="Helical" evidence="1">
    <location>
        <begin position="101"/>
        <end position="126"/>
    </location>
</feature>
<feature type="transmembrane region" description="Helical" evidence="1">
    <location>
        <begin position="138"/>
        <end position="157"/>
    </location>
</feature>
<feature type="transmembrane region" description="Helical" evidence="1">
    <location>
        <begin position="59"/>
        <end position="80"/>
    </location>
</feature>